<dbReference type="HAMAP" id="MF_00957">
    <property type="entry name" value="PolyA_pol"/>
    <property type="match status" value="1"/>
</dbReference>
<evidence type="ECO:0000256" key="1">
    <source>
        <dbReference type="ARBA" id="ARBA00022664"/>
    </source>
</evidence>
<dbReference type="Pfam" id="PF12626">
    <property type="entry name" value="PolyA_pol_arg_C"/>
    <property type="match status" value="1"/>
</dbReference>
<comment type="function">
    <text evidence="7">Adds poly(A) tail to the 3' end of many RNAs, which usually targets these RNAs for decay. Plays a significant role in the global control of gene expression, through influencing the rate of transcript degradation, and in the general RNA quality control.</text>
</comment>
<keyword evidence="13" id="KW-0548">Nucleotidyltransferase</keyword>
<keyword evidence="14" id="KW-1185">Reference proteome</keyword>
<dbReference type="InterPro" id="IPR002646">
    <property type="entry name" value="PolA_pol_head_dom"/>
</dbReference>
<dbReference type="SUPFAM" id="SSF81891">
    <property type="entry name" value="Poly A polymerase C-terminal region-like"/>
    <property type="match status" value="1"/>
</dbReference>
<dbReference type="SUPFAM" id="SSF81301">
    <property type="entry name" value="Nucleotidyltransferase"/>
    <property type="match status" value="1"/>
</dbReference>
<sequence length="468" mass="52505">MIRQLIARVFGRKAAKQTGAHNKPNTLPASRYGIRRDAVSNGSRHTVETLQQQGYQAYIVGGAVRDLLAGIPPKDYDVATNATPEQVRRCFRRARIIGRRFQIVHVMMGRETIEVTTFRGSHEAHGNGPAQTDAHGRVLRDNVFGSQQEDAARRDFTVNALYYDPISETVIDYHHGIDDLHNKTLRMIGDPATRYREDPVRMLRAVRLAAKLDLSLDPATRAPIGELAGLIGNVPLSRLFDEMLKLLTSGHALKCLHSLREAGLHHGLLPLLDVILERPAGQRFIQLALENTDRRIREGKPISPGFLFATLLWHEMLAQWETHKADGERPLPALFRAMDSVLETQARTLAITRRVAADIKDIWVLQPRFEQRSGKRPFSLIEQPRFRAGYDFLLLRAQAGEIDHELAAWWTTFLDADGAARSAMLQPPRAGEGRKRRRRRRKTAAPASATDNTETAQNPRPQGADASA</sequence>
<keyword evidence="4 7" id="KW-0067">ATP-binding</keyword>
<keyword evidence="2 7" id="KW-0808">Transferase</keyword>
<feature type="compositionally biased region" description="Basic residues" evidence="9">
    <location>
        <begin position="434"/>
        <end position="443"/>
    </location>
</feature>
<comment type="caution">
    <text evidence="13">The sequence shown here is derived from an EMBL/GenBank/DDBJ whole genome shotgun (WGS) entry which is preliminary data.</text>
</comment>
<accession>A0ABV4UC01</accession>
<dbReference type="EC" id="2.7.7.19" evidence="7"/>
<feature type="compositionally biased region" description="Polar residues" evidence="9">
    <location>
        <begin position="449"/>
        <end position="460"/>
    </location>
</feature>
<keyword evidence="5 7" id="KW-0694">RNA-binding</keyword>
<dbReference type="Pfam" id="PF01743">
    <property type="entry name" value="PolyA_pol"/>
    <property type="match status" value="1"/>
</dbReference>
<keyword evidence="6 7" id="KW-0804">Transcription</keyword>
<evidence type="ECO:0000256" key="8">
    <source>
        <dbReference type="RuleBase" id="RU003953"/>
    </source>
</evidence>
<dbReference type="GO" id="GO:1990817">
    <property type="term" value="F:poly(A) RNA polymerase activity"/>
    <property type="evidence" value="ECO:0007669"/>
    <property type="project" value="UniProtKB-EC"/>
</dbReference>
<feature type="active site" evidence="7">
    <location>
        <position position="77"/>
    </location>
</feature>
<dbReference type="Gene3D" id="1.10.3090.10">
    <property type="entry name" value="cca-adding enzyme, domain 2"/>
    <property type="match status" value="1"/>
</dbReference>
<name>A0ABV4UC01_9RHOO</name>
<proteinExistence type="inferred from homology"/>
<dbReference type="RefSeq" id="WP_418890163.1">
    <property type="nucleotide sequence ID" value="NZ_JBEUWX010000001.1"/>
</dbReference>
<dbReference type="Gene3D" id="3.30.460.10">
    <property type="entry name" value="Beta Polymerase, domain 2"/>
    <property type="match status" value="1"/>
</dbReference>
<feature type="active site" evidence="7">
    <location>
        <position position="75"/>
    </location>
</feature>
<dbReference type="InterPro" id="IPR025866">
    <property type="entry name" value="PolyA_pol_arg_C_dom"/>
</dbReference>
<evidence type="ECO:0000259" key="12">
    <source>
        <dbReference type="Pfam" id="PF12627"/>
    </source>
</evidence>
<evidence type="ECO:0000256" key="2">
    <source>
        <dbReference type="ARBA" id="ARBA00022679"/>
    </source>
</evidence>
<evidence type="ECO:0000256" key="3">
    <source>
        <dbReference type="ARBA" id="ARBA00022741"/>
    </source>
</evidence>
<dbReference type="PANTHER" id="PTHR43051:SF1">
    <property type="entry name" value="POLYNUCLEOTIDE ADENYLYLTRANSFERASE FAMILY PROTEIN"/>
    <property type="match status" value="1"/>
</dbReference>
<comment type="similarity">
    <text evidence="7 8">Belongs to the tRNA nucleotidyltransferase/poly(A) polymerase family.</text>
</comment>
<evidence type="ECO:0000256" key="6">
    <source>
        <dbReference type="ARBA" id="ARBA00023163"/>
    </source>
</evidence>
<dbReference type="NCBIfam" id="TIGR01942">
    <property type="entry name" value="pcnB"/>
    <property type="match status" value="1"/>
</dbReference>
<evidence type="ECO:0000256" key="9">
    <source>
        <dbReference type="SAM" id="MobiDB-lite"/>
    </source>
</evidence>
<evidence type="ECO:0000256" key="7">
    <source>
        <dbReference type="HAMAP-Rule" id="MF_00957"/>
    </source>
</evidence>
<organism evidence="13 14">
    <name type="scientific">Dentiradicibacter hellwigii</name>
    <dbReference type="NCBI Taxonomy" id="3149053"/>
    <lineage>
        <taxon>Bacteria</taxon>
        <taxon>Pseudomonadati</taxon>
        <taxon>Pseudomonadota</taxon>
        <taxon>Betaproteobacteria</taxon>
        <taxon>Rhodocyclales</taxon>
        <taxon>Rhodocyclaceae</taxon>
        <taxon>Dentiradicibacter</taxon>
    </lineage>
</organism>
<evidence type="ECO:0000313" key="14">
    <source>
        <dbReference type="Proteomes" id="UP001574673"/>
    </source>
</evidence>
<dbReference type="InterPro" id="IPR010206">
    <property type="entry name" value="PolA_pol_I"/>
</dbReference>
<reference evidence="14" key="1">
    <citation type="submission" date="2024-06" db="EMBL/GenBank/DDBJ databases">
        <title>Radixoralia hellwigii gen. nov., sp nov., isolated from a root canal in the human oral cavity.</title>
        <authorList>
            <person name="Bartsch S."/>
            <person name="Wittmer A."/>
            <person name="Schulz A.-K."/>
            <person name="Neumann-Schaal M."/>
            <person name="Wolf J."/>
            <person name="Gronow S."/>
            <person name="Tennert C."/>
            <person name="Haecker G."/>
            <person name="Cieplik F."/>
            <person name="Al-Ahmad A."/>
        </authorList>
    </citation>
    <scope>NUCLEOTIDE SEQUENCE [LARGE SCALE GENOMIC DNA]</scope>
    <source>
        <strain evidence="14">Wk13</strain>
    </source>
</reference>
<dbReference type="InterPro" id="IPR032828">
    <property type="entry name" value="PolyA_RNA-bd"/>
</dbReference>
<feature type="domain" description="Polymerase A arginine-rich C-terminal" evidence="11">
    <location>
        <begin position="327"/>
        <end position="442"/>
    </location>
</feature>
<dbReference type="InterPro" id="IPR052191">
    <property type="entry name" value="tRNA_ntf/polyA_polymerase_I"/>
</dbReference>
<evidence type="ECO:0000256" key="5">
    <source>
        <dbReference type="ARBA" id="ARBA00022884"/>
    </source>
</evidence>
<comment type="catalytic activity">
    <reaction evidence="7">
        <text>RNA(n) + ATP = RNA(n)-3'-adenine ribonucleotide + diphosphate</text>
        <dbReference type="Rhea" id="RHEA:11332"/>
        <dbReference type="Rhea" id="RHEA-COMP:14527"/>
        <dbReference type="Rhea" id="RHEA-COMP:17347"/>
        <dbReference type="ChEBI" id="CHEBI:30616"/>
        <dbReference type="ChEBI" id="CHEBI:33019"/>
        <dbReference type="ChEBI" id="CHEBI:140395"/>
        <dbReference type="ChEBI" id="CHEBI:173115"/>
        <dbReference type="EC" id="2.7.7.19"/>
    </reaction>
</comment>
<evidence type="ECO:0000259" key="10">
    <source>
        <dbReference type="Pfam" id="PF01743"/>
    </source>
</evidence>
<feature type="active site" evidence="7">
    <location>
        <position position="155"/>
    </location>
</feature>
<dbReference type="EMBL" id="JBEUWX010000001">
    <property type="protein sequence ID" value="MFA9949003.1"/>
    <property type="molecule type" value="Genomic_DNA"/>
</dbReference>
<dbReference type="Pfam" id="PF12627">
    <property type="entry name" value="PolyA_pol_RNAbd"/>
    <property type="match status" value="1"/>
</dbReference>
<protein>
    <recommendedName>
        <fullName evidence="7">Poly(A) polymerase I</fullName>
        <shortName evidence="7">PAP I</shortName>
        <ecNumber evidence="7">2.7.7.19</ecNumber>
    </recommendedName>
</protein>
<feature type="region of interest" description="Disordered" evidence="9">
    <location>
        <begin position="424"/>
        <end position="468"/>
    </location>
</feature>
<dbReference type="InterPro" id="IPR043519">
    <property type="entry name" value="NT_sf"/>
</dbReference>
<keyword evidence="1 7" id="KW-0507">mRNA processing</keyword>
<keyword evidence="3 7" id="KW-0547">Nucleotide-binding</keyword>
<evidence type="ECO:0000313" key="13">
    <source>
        <dbReference type="EMBL" id="MFA9949003.1"/>
    </source>
</evidence>
<feature type="domain" description="Poly A polymerase head" evidence="10">
    <location>
        <begin position="57"/>
        <end position="186"/>
    </location>
</feature>
<dbReference type="PANTHER" id="PTHR43051">
    <property type="entry name" value="POLYNUCLEOTIDE ADENYLYLTRANSFERASE FAMILY PROTEIN"/>
    <property type="match status" value="1"/>
</dbReference>
<dbReference type="Proteomes" id="UP001574673">
    <property type="component" value="Unassembled WGS sequence"/>
</dbReference>
<evidence type="ECO:0000259" key="11">
    <source>
        <dbReference type="Pfam" id="PF12626"/>
    </source>
</evidence>
<feature type="domain" description="tRNA nucleotidyltransferase/poly(A) polymerase RNA and SrmB- binding" evidence="12">
    <location>
        <begin position="214"/>
        <end position="274"/>
    </location>
</feature>
<evidence type="ECO:0000256" key="4">
    <source>
        <dbReference type="ARBA" id="ARBA00022840"/>
    </source>
</evidence>
<gene>
    <name evidence="7 13" type="primary">pcnB</name>
    <name evidence="13" type="ORF">ABCS64_01450</name>
</gene>
<dbReference type="CDD" id="cd05398">
    <property type="entry name" value="NT_ClassII-CCAase"/>
    <property type="match status" value="1"/>
</dbReference>